<keyword evidence="2" id="KW-1185">Reference proteome</keyword>
<evidence type="ECO:0000313" key="1">
    <source>
        <dbReference type="EMBL" id="QKG20079.1"/>
    </source>
</evidence>
<proteinExistence type="predicted"/>
<dbReference type="Proteomes" id="UP000501240">
    <property type="component" value="Chromosome"/>
</dbReference>
<sequence length="51" mass="5287">MTDHDEDEPRGDVQLAAELVEKARGEGVSLVGPDGLLAGITKTVLQAALEA</sequence>
<dbReference type="AlphaFoldDB" id="A0A7D3VQZ4"/>
<reference evidence="1 2" key="1">
    <citation type="submission" date="2020-05" db="EMBL/GenBank/DDBJ databases">
        <title>Actinomadura verrucosospora NRRL-B18236 (PFL_A860) Genome sequencing and assembly.</title>
        <authorList>
            <person name="Samborskyy M."/>
        </authorList>
    </citation>
    <scope>NUCLEOTIDE SEQUENCE [LARGE SCALE GENOMIC DNA]</scope>
    <source>
        <strain evidence="1 2">NRRL:B18236</strain>
    </source>
</reference>
<organism evidence="1 2">
    <name type="scientific">Actinomadura verrucosospora</name>
    <dbReference type="NCBI Taxonomy" id="46165"/>
    <lineage>
        <taxon>Bacteria</taxon>
        <taxon>Bacillati</taxon>
        <taxon>Actinomycetota</taxon>
        <taxon>Actinomycetes</taxon>
        <taxon>Streptosporangiales</taxon>
        <taxon>Thermomonosporaceae</taxon>
        <taxon>Actinomadura</taxon>
    </lineage>
</organism>
<name>A0A7D3VQZ4_ACTVE</name>
<evidence type="ECO:0000313" key="2">
    <source>
        <dbReference type="Proteomes" id="UP000501240"/>
    </source>
</evidence>
<gene>
    <name evidence="1" type="ORF">ACTIVE_1715</name>
</gene>
<accession>A0A7D3VQZ4</accession>
<dbReference type="EMBL" id="CP053892">
    <property type="protein sequence ID" value="QKG20079.1"/>
    <property type="molecule type" value="Genomic_DNA"/>
</dbReference>
<protein>
    <submittedName>
        <fullName evidence="1">Transposase mutator type</fullName>
    </submittedName>
</protein>